<keyword evidence="1" id="KW-1133">Transmembrane helix</keyword>
<protein>
    <submittedName>
        <fullName evidence="2">Membrane protein</fullName>
    </submittedName>
</protein>
<dbReference type="InterPro" id="IPR032307">
    <property type="entry name" value="PepSY_TM-like_2"/>
</dbReference>
<keyword evidence="1" id="KW-0472">Membrane</keyword>
<evidence type="ECO:0000313" key="2">
    <source>
        <dbReference type="EMBL" id="CAG9934073.1"/>
    </source>
</evidence>
<sequence>MQKLPAQQKRAFWLRQLYLWHWISSAGCLVGMLLFAVTGLTLNNASHIEAKPIVKKSTIVLPASLLTYLQAQPVSNKASLPHAVADWLMGSMDIDAADKPAEWSAEEVYVSLPRPGGDAWLSINRESGEMDYEITNRGWISYLNDLHKGRNTGTAWSWFLDVFSSMALVFSLTGLCLLYMHSANRPSTWPLVGIGVVIPLVLAILFIH</sequence>
<proteinExistence type="predicted"/>
<reference evidence="2 3" key="1">
    <citation type="submission" date="2021-10" db="EMBL/GenBank/DDBJ databases">
        <authorList>
            <person name="Koch H."/>
        </authorList>
    </citation>
    <scope>NUCLEOTIDE SEQUENCE [LARGE SCALE GENOMIC DNA]</scope>
    <source>
        <strain evidence="2">6680</strain>
    </source>
</reference>
<name>A0ABN8AMS9_9PROT</name>
<dbReference type="PANTHER" id="PTHR40115:SF1">
    <property type="entry name" value="INNER MEMBRANE PROTEIN WITH PEPSY TM HELIX"/>
    <property type="match status" value="1"/>
</dbReference>
<keyword evidence="1" id="KW-0812">Transmembrane</keyword>
<evidence type="ECO:0000256" key="1">
    <source>
        <dbReference type="SAM" id="Phobius"/>
    </source>
</evidence>
<organism evidence="2 3">
    <name type="scientific">Candidatus Nitrotoga arctica</name>
    <dbReference type="NCBI Taxonomy" id="453162"/>
    <lineage>
        <taxon>Bacteria</taxon>
        <taxon>Pseudomonadati</taxon>
        <taxon>Pseudomonadota</taxon>
        <taxon>Betaproteobacteria</taxon>
        <taxon>Nitrosomonadales</taxon>
        <taxon>Gallionellaceae</taxon>
        <taxon>Candidatus Nitrotoga</taxon>
    </lineage>
</organism>
<dbReference type="EMBL" id="OU912926">
    <property type="protein sequence ID" value="CAG9934073.1"/>
    <property type="molecule type" value="Genomic_DNA"/>
</dbReference>
<dbReference type="PANTHER" id="PTHR40115">
    <property type="entry name" value="INNER MEMBRANE PROTEIN WITH PEPSY TM HELIX"/>
    <property type="match status" value="1"/>
</dbReference>
<dbReference type="Pfam" id="PF16357">
    <property type="entry name" value="PepSY_TM_like_2"/>
    <property type="match status" value="1"/>
</dbReference>
<accession>A0ABN8AMS9</accession>
<gene>
    <name evidence="2" type="ORF">NTG6680_2824</name>
</gene>
<keyword evidence="3" id="KW-1185">Reference proteome</keyword>
<dbReference type="RefSeq" id="WP_239797758.1">
    <property type="nucleotide sequence ID" value="NZ_OU912926.1"/>
</dbReference>
<feature type="transmembrane region" description="Helical" evidence="1">
    <location>
        <begin position="158"/>
        <end position="181"/>
    </location>
</feature>
<dbReference type="PROSITE" id="PS51257">
    <property type="entry name" value="PROKAR_LIPOPROTEIN"/>
    <property type="match status" value="1"/>
</dbReference>
<feature type="transmembrane region" description="Helical" evidence="1">
    <location>
        <begin position="187"/>
        <end position="207"/>
    </location>
</feature>
<feature type="transmembrane region" description="Helical" evidence="1">
    <location>
        <begin position="20"/>
        <end position="42"/>
    </location>
</feature>
<dbReference type="Proteomes" id="UP000839052">
    <property type="component" value="Chromosome"/>
</dbReference>
<evidence type="ECO:0000313" key="3">
    <source>
        <dbReference type="Proteomes" id="UP000839052"/>
    </source>
</evidence>